<feature type="domain" description="DinB-like" evidence="1">
    <location>
        <begin position="23"/>
        <end position="152"/>
    </location>
</feature>
<name>A0A2S7TB40_9FLAO</name>
<dbReference type="InterPro" id="IPR024775">
    <property type="entry name" value="DinB-like"/>
</dbReference>
<dbReference type="RefSeq" id="WP_146106206.1">
    <property type="nucleotide sequence ID" value="NZ_MQVX01000001.1"/>
</dbReference>
<comment type="caution">
    <text evidence="2">The sequence shown here is derived from an EMBL/GenBank/DDBJ whole genome shotgun (WGS) entry which is preliminary data.</text>
</comment>
<dbReference type="OrthoDB" id="9814103at2"/>
<organism evidence="2 3">
    <name type="scientific">Aureicoccus marinus</name>
    <dbReference type="NCBI Taxonomy" id="754435"/>
    <lineage>
        <taxon>Bacteria</taxon>
        <taxon>Pseudomonadati</taxon>
        <taxon>Bacteroidota</taxon>
        <taxon>Flavobacteriia</taxon>
        <taxon>Flavobacteriales</taxon>
        <taxon>Flavobacteriaceae</taxon>
        <taxon>Aureicoccus</taxon>
    </lineage>
</organism>
<sequence length="161" mass="19073">MRTELESLIQQYRDVQNGVLWMGANYLRRFNELEGKDAFRRPLPDLHSIAEILSHLTLWRQETILKIQTGSGSKTEKCEENWLPNEKLIPLGWSTVRANYEESLETIIDLLADQDDSFLDQEYFYTDFKGHYPYRFVLQGMLHHDLYHLGQIGLILKYLKH</sequence>
<evidence type="ECO:0000313" key="2">
    <source>
        <dbReference type="EMBL" id="PQJ16791.1"/>
    </source>
</evidence>
<dbReference type="Gene3D" id="1.20.120.450">
    <property type="entry name" value="dinb family like domain"/>
    <property type="match status" value="1"/>
</dbReference>
<dbReference type="Pfam" id="PF12867">
    <property type="entry name" value="DinB_2"/>
    <property type="match status" value="1"/>
</dbReference>
<keyword evidence="3" id="KW-1185">Reference proteome</keyword>
<gene>
    <name evidence="2" type="ORF">BST99_04965</name>
</gene>
<protein>
    <recommendedName>
        <fullName evidence="1">DinB-like domain-containing protein</fullName>
    </recommendedName>
</protein>
<dbReference type="AlphaFoldDB" id="A0A2S7TB40"/>
<dbReference type="InterPro" id="IPR034660">
    <property type="entry name" value="DinB/YfiT-like"/>
</dbReference>
<dbReference type="EMBL" id="MQVX01000001">
    <property type="protein sequence ID" value="PQJ16791.1"/>
    <property type="molecule type" value="Genomic_DNA"/>
</dbReference>
<proteinExistence type="predicted"/>
<dbReference type="SUPFAM" id="SSF109854">
    <property type="entry name" value="DinB/YfiT-like putative metalloenzymes"/>
    <property type="match status" value="1"/>
</dbReference>
<reference evidence="3" key="1">
    <citation type="submission" date="2016-11" db="EMBL/GenBank/DDBJ databases">
        <title>Trade-off between light-utilization and light-protection in marine flavobacteria.</title>
        <authorList>
            <person name="Kumagai Y."/>
            <person name="Yoshizawa S."/>
            <person name="Kogure K."/>
        </authorList>
    </citation>
    <scope>NUCLEOTIDE SEQUENCE [LARGE SCALE GENOMIC DNA]</scope>
    <source>
        <strain evidence="3">SG-18</strain>
    </source>
</reference>
<dbReference type="Proteomes" id="UP000239366">
    <property type="component" value="Unassembled WGS sequence"/>
</dbReference>
<accession>A0A2S7TB40</accession>
<evidence type="ECO:0000259" key="1">
    <source>
        <dbReference type="Pfam" id="PF12867"/>
    </source>
</evidence>
<evidence type="ECO:0000313" key="3">
    <source>
        <dbReference type="Proteomes" id="UP000239366"/>
    </source>
</evidence>